<proteinExistence type="predicted"/>
<evidence type="ECO:0000259" key="1">
    <source>
        <dbReference type="Pfam" id="PF13460"/>
    </source>
</evidence>
<dbReference type="Pfam" id="PF13460">
    <property type="entry name" value="NAD_binding_10"/>
    <property type="match status" value="1"/>
</dbReference>
<evidence type="ECO:0000313" key="2">
    <source>
        <dbReference type="EMBL" id="MCB5198632.1"/>
    </source>
</evidence>
<comment type="caution">
    <text evidence="2">The sequence shown here is derived from an EMBL/GenBank/DDBJ whole genome shotgun (WGS) entry which is preliminary data.</text>
</comment>
<feature type="domain" description="NAD(P)-binding" evidence="1">
    <location>
        <begin position="9"/>
        <end position="187"/>
    </location>
</feature>
<dbReference type="EMBL" id="JAJATZ010000002">
    <property type="protein sequence ID" value="MCB5198632.1"/>
    <property type="molecule type" value="Genomic_DNA"/>
</dbReference>
<accession>A0ABS8BSB4</accession>
<protein>
    <submittedName>
        <fullName evidence="2">SDR family oxidoreductase</fullName>
    </submittedName>
</protein>
<dbReference type="InterPro" id="IPR036291">
    <property type="entry name" value="NAD(P)-bd_dom_sf"/>
</dbReference>
<evidence type="ECO:0000313" key="3">
    <source>
        <dbReference type="Proteomes" id="UP001138961"/>
    </source>
</evidence>
<dbReference type="Proteomes" id="UP001138961">
    <property type="component" value="Unassembled WGS sequence"/>
</dbReference>
<dbReference type="Gene3D" id="3.90.25.10">
    <property type="entry name" value="UDP-galactose 4-epimerase, domain 1"/>
    <property type="match status" value="1"/>
</dbReference>
<dbReference type="PANTHER" id="PTHR47129:SF1">
    <property type="entry name" value="NMRA-LIKE DOMAIN-CONTAINING PROTEIN"/>
    <property type="match status" value="1"/>
</dbReference>
<organism evidence="2 3">
    <name type="scientific">Loktanella gaetbuli</name>
    <dbReference type="NCBI Taxonomy" id="2881335"/>
    <lineage>
        <taxon>Bacteria</taxon>
        <taxon>Pseudomonadati</taxon>
        <taxon>Pseudomonadota</taxon>
        <taxon>Alphaproteobacteria</taxon>
        <taxon>Rhodobacterales</taxon>
        <taxon>Roseobacteraceae</taxon>
        <taxon>Loktanella</taxon>
    </lineage>
</organism>
<dbReference type="PANTHER" id="PTHR47129">
    <property type="entry name" value="QUINONE OXIDOREDUCTASE 2"/>
    <property type="match status" value="1"/>
</dbReference>
<reference evidence="2" key="1">
    <citation type="submission" date="2021-10" db="EMBL/GenBank/DDBJ databases">
        <title>Loktanella gaetbuli sp. nov., isolated from a tidal flat.</title>
        <authorList>
            <person name="Park S."/>
            <person name="Yoon J.-H."/>
        </authorList>
    </citation>
    <scope>NUCLEOTIDE SEQUENCE</scope>
    <source>
        <strain evidence="2">TSTF-M6</strain>
    </source>
</reference>
<keyword evidence="3" id="KW-1185">Reference proteome</keyword>
<dbReference type="RefSeq" id="WP_226747544.1">
    <property type="nucleotide sequence ID" value="NZ_JAJATZ010000002.1"/>
</dbReference>
<name>A0ABS8BSB4_9RHOB</name>
<gene>
    <name evidence="2" type="ORF">LGQ03_05220</name>
</gene>
<dbReference type="CDD" id="cd05269">
    <property type="entry name" value="TMR_SDR_a"/>
    <property type="match status" value="1"/>
</dbReference>
<dbReference type="InterPro" id="IPR016040">
    <property type="entry name" value="NAD(P)-bd_dom"/>
</dbReference>
<dbReference type="SUPFAM" id="SSF51735">
    <property type="entry name" value="NAD(P)-binding Rossmann-fold domains"/>
    <property type="match status" value="1"/>
</dbReference>
<dbReference type="InterPro" id="IPR052718">
    <property type="entry name" value="NmrA-type_oxidoreductase"/>
</dbReference>
<dbReference type="Gene3D" id="3.40.50.720">
    <property type="entry name" value="NAD(P)-binding Rossmann-like Domain"/>
    <property type="match status" value="1"/>
</dbReference>
<sequence>MSEHYMVTGATGHLGRKVIANLRQRVPASQITAMVRSTTAKDAFEADGITARIADYHEPDSLDAALDGVTRLLLISSSDFNDRQGQHANVINAAKARGVGLIAYTSVLHASDSPLWLAADHKATEALLADSGVPHTLLRNGWYIENLLMSLPQDLTMGQHFGAARDGRFAAATRQDFAEAAAAVLADSSHDGATFELAGDTSFTLTELAQDISVQSGKPVAYVDMPEADFAAALISAGLPPAFAELLAQTDAMAADGALDDQSGDLRRLIGRPTTPLSDAVKAALAD</sequence>